<sequence length="37" mass="4056">MKIQTQATIPPGNTPSNTKQPSLAGTWVFCEQIQLLL</sequence>
<name>A0A8T1QV40_CARIL</name>
<keyword evidence="3" id="KW-1185">Reference proteome</keyword>
<evidence type="ECO:0000313" key="3">
    <source>
        <dbReference type="Proteomes" id="UP000811609"/>
    </source>
</evidence>
<evidence type="ECO:0000313" key="2">
    <source>
        <dbReference type="EMBL" id="KAG6658004.1"/>
    </source>
</evidence>
<accession>A0A8T1QV40</accession>
<feature type="region of interest" description="Disordered" evidence="1">
    <location>
        <begin position="1"/>
        <end position="22"/>
    </location>
</feature>
<comment type="caution">
    <text evidence="2">The sequence shown here is derived from an EMBL/GenBank/DDBJ whole genome shotgun (WGS) entry which is preliminary data.</text>
</comment>
<proteinExistence type="predicted"/>
<organism evidence="2 3">
    <name type="scientific">Carya illinoinensis</name>
    <name type="common">Pecan</name>
    <dbReference type="NCBI Taxonomy" id="32201"/>
    <lineage>
        <taxon>Eukaryota</taxon>
        <taxon>Viridiplantae</taxon>
        <taxon>Streptophyta</taxon>
        <taxon>Embryophyta</taxon>
        <taxon>Tracheophyta</taxon>
        <taxon>Spermatophyta</taxon>
        <taxon>Magnoliopsida</taxon>
        <taxon>eudicotyledons</taxon>
        <taxon>Gunneridae</taxon>
        <taxon>Pentapetalae</taxon>
        <taxon>rosids</taxon>
        <taxon>fabids</taxon>
        <taxon>Fagales</taxon>
        <taxon>Juglandaceae</taxon>
        <taxon>Carya</taxon>
    </lineage>
</organism>
<protein>
    <submittedName>
        <fullName evidence="2">Uncharacterized protein</fullName>
    </submittedName>
</protein>
<reference evidence="2" key="1">
    <citation type="submission" date="2020-12" db="EMBL/GenBank/DDBJ databases">
        <title>WGS assembly of Carya illinoinensis cv. Pawnee.</title>
        <authorList>
            <person name="Platts A."/>
            <person name="Shu S."/>
            <person name="Wright S."/>
            <person name="Barry K."/>
            <person name="Edger P."/>
            <person name="Pires J.C."/>
            <person name="Schmutz J."/>
        </authorList>
    </citation>
    <scope>NUCLEOTIDE SEQUENCE</scope>
    <source>
        <tissue evidence="2">Leaf</tissue>
    </source>
</reference>
<dbReference type="EMBL" id="CM031812">
    <property type="protein sequence ID" value="KAG6658004.1"/>
    <property type="molecule type" value="Genomic_DNA"/>
</dbReference>
<dbReference type="AlphaFoldDB" id="A0A8T1QV40"/>
<evidence type="ECO:0000256" key="1">
    <source>
        <dbReference type="SAM" id="MobiDB-lite"/>
    </source>
</evidence>
<gene>
    <name evidence="2" type="ORF">CIPAW_04G129100</name>
</gene>
<dbReference type="Proteomes" id="UP000811609">
    <property type="component" value="Chromosome 4"/>
</dbReference>